<feature type="region of interest" description="Disordered" evidence="1">
    <location>
        <begin position="1"/>
        <end position="20"/>
    </location>
</feature>
<name>A0A430L1D0_9HYPO</name>
<organism evidence="2 3">
    <name type="scientific">Fusarium euwallaceae</name>
    <dbReference type="NCBI Taxonomy" id="1147111"/>
    <lineage>
        <taxon>Eukaryota</taxon>
        <taxon>Fungi</taxon>
        <taxon>Dikarya</taxon>
        <taxon>Ascomycota</taxon>
        <taxon>Pezizomycotina</taxon>
        <taxon>Sordariomycetes</taxon>
        <taxon>Hypocreomycetidae</taxon>
        <taxon>Hypocreales</taxon>
        <taxon>Nectriaceae</taxon>
        <taxon>Fusarium</taxon>
        <taxon>Fusarium solani species complex</taxon>
    </lineage>
</organism>
<evidence type="ECO:0000313" key="3">
    <source>
        <dbReference type="Proteomes" id="UP000287124"/>
    </source>
</evidence>
<protein>
    <submittedName>
        <fullName evidence="2">Uncharacterized protein</fullName>
    </submittedName>
</protein>
<dbReference type="EMBL" id="MIKF01000569">
    <property type="protein sequence ID" value="RTE69489.1"/>
    <property type="molecule type" value="Genomic_DNA"/>
</dbReference>
<dbReference type="AlphaFoldDB" id="A0A430L1D0"/>
<proteinExistence type="predicted"/>
<reference evidence="2 3" key="1">
    <citation type="submission" date="2017-06" db="EMBL/GenBank/DDBJ databases">
        <title>Comparative genomic analysis of Ambrosia Fusariam Clade fungi.</title>
        <authorList>
            <person name="Stajich J.E."/>
            <person name="Carrillo J."/>
            <person name="Kijimoto T."/>
            <person name="Eskalen A."/>
            <person name="O'Donnell K."/>
            <person name="Kasson M."/>
        </authorList>
    </citation>
    <scope>NUCLEOTIDE SEQUENCE [LARGE SCALE GENOMIC DNA]</scope>
    <source>
        <strain evidence="2 3">UCR1854</strain>
    </source>
</reference>
<sequence>MHNIIQWRPGKGGAPPRPDADVRTDVLGILKKIPKNEDGWARGMPQTDEDVAALFCKLTLTDQYPPARRKMMACPDLITELAKTLDSSKQLDIMTLIDACEVGVKQGELSLGQARNLVRLRVDKPDKSLDGMRWGTQRFIRMLDELHIHGAVGTRVYEVAIRRPNALFRLANFTERHMQTLLEECRNIYRPQSQLDSTCLRVPNIVYVLFAGRFSRDTIEGVHRPQGQDPPADRIPCRVDSFAVTISLDKALEEDRKMVSRDVVGLAPILQGPGPHDLALSDSLPKLVDCLETKGGGFQVRAPALLPLLTSRKRSLITSIAESRGWRIVNMDDWNPQLFRLLPLASLPVSQGHIGAAMLLQEGGAVTLVDHTDREMMRWEPGQLLCYGGQGVHNGSKWDRPFCLLVQLAVDEN</sequence>
<dbReference type="Proteomes" id="UP000287124">
    <property type="component" value="Unassembled WGS sequence"/>
</dbReference>
<evidence type="ECO:0000313" key="2">
    <source>
        <dbReference type="EMBL" id="RTE69489.1"/>
    </source>
</evidence>
<evidence type="ECO:0000256" key="1">
    <source>
        <dbReference type="SAM" id="MobiDB-lite"/>
    </source>
</evidence>
<keyword evidence="3" id="KW-1185">Reference proteome</keyword>
<comment type="caution">
    <text evidence="2">The sequence shown here is derived from an EMBL/GenBank/DDBJ whole genome shotgun (WGS) entry which is preliminary data.</text>
</comment>
<gene>
    <name evidence="2" type="ORF">BHE90_016129</name>
</gene>
<accession>A0A430L1D0</accession>